<dbReference type="InterPro" id="IPR036631">
    <property type="entry name" value="MGMT_N_sf"/>
</dbReference>
<evidence type="ECO:0000256" key="5">
    <source>
        <dbReference type="ARBA" id="ARBA00022679"/>
    </source>
</evidence>
<evidence type="ECO:0000256" key="9">
    <source>
        <dbReference type="HAMAP-Rule" id="MF_00772"/>
    </source>
</evidence>
<comment type="catalytic activity">
    <reaction evidence="8 9">
        <text>a 6-O-methyl-2'-deoxyguanosine in DNA + L-cysteinyl-[protein] = S-methyl-L-cysteinyl-[protein] + a 2'-deoxyguanosine in DNA</text>
        <dbReference type="Rhea" id="RHEA:24000"/>
        <dbReference type="Rhea" id="RHEA-COMP:10131"/>
        <dbReference type="Rhea" id="RHEA-COMP:10132"/>
        <dbReference type="Rhea" id="RHEA-COMP:11367"/>
        <dbReference type="Rhea" id="RHEA-COMP:11368"/>
        <dbReference type="ChEBI" id="CHEBI:29950"/>
        <dbReference type="ChEBI" id="CHEBI:82612"/>
        <dbReference type="ChEBI" id="CHEBI:85445"/>
        <dbReference type="ChEBI" id="CHEBI:85448"/>
        <dbReference type="EC" id="2.1.1.63"/>
    </reaction>
</comment>
<reference evidence="12 13" key="1">
    <citation type="submission" date="2019-11" db="EMBL/GenBank/DDBJ databases">
        <authorList>
            <person name="Criscuolo A."/>
        </authorList>
    </citation>
    <scope>NUCLEOTIDE SEQUENCE [LARGE SCALE GENOMIC DNA]</scope>
    <source>
        <strain evidence="12">CIP111667</strain>
    </source>
</reference>
<feature type="domain" description="Methylated-DNA-[protein]-cysteine S-methyltransferase DNA binding" evidence="10">
    <location>
        <begin position="137"/>
        <end position="215"/>
    </location>
</feature>
<evidence type="ECO:0000256" key="1">
    <source>
        <dbReference type="ARBA" id="ARBA00001286"/>
    </source>
</evidence>
<dbReference type="SUPFAM" id="SSF53155">
    <property type="entry name" value="Methylated DNA-protein cysteine methyltransferase domain"/>
    <property type="match status" value="1"/>
</dbReference>
<accession>A0A7M4DE81</accession>
<comment type="miscellaneous">
    <text evidence="9">This enzyme catalyzes only one turnover and therefore is not strictly catalytic. According to one definition, an enzyme is a biocatalyst that acts repeatedly and over many reaction cycles.</text>
</comment>
<keyword evidence="7 9" id="KW-0234">DNA repair</keyword>
<protein>
    <recommendedName>
        <fullName evidence="9">Methylated-DNA--protein-cysteine methyltransferase</fullName>
        <ecNumber evidence="9">2.1.1.63</ecNumber>
    </recommendedName>
    <alternativeName>
        <fullName evidence="9">6-O-methylguanine-DNA methyltransferase</fullName>
        <shortName evidence="9">MGMT</shortName>
    </alternativeName>
    <alternativeName>
        <fullName evidence="9">O-6-methylguanine-DNA-alkyltransferase</fullName>
    </alternativeName>
</protein>
<keyword evidence="5 9" id="KW-0808">Transferase</keyword>
<dbReference type="FunFam" id="1.10.10.10:FF:000214">
    <property type="entry name" value="Methylated-DNA--protein-cysteine methyltransferase"/>
    <property type="match status" value="1"/>
</dbReference>
<evidence type="ECO:0000256" key="4">
    <source>
        <dbReference type="ARBA" id="ARBA00022603"/>
    </source>
</evidence>
<dbReference type="Proteomes" id="UP000419743">
    <property type="component" value="Unassembled WGS sequence"/>
</dbReference>
<dbReference type="AlphaFoldDB" id="A0A7M4DE81"/>
<dbReference type="PANTHER" id="PTHR10815">
    <property type="entry name" value="METHYLATED-DNA--PROTEIN-CYSTEINE METHYLTRANSFERASE"/>
    <property type="match status" value="1"/>
</dbReference>
<evidence type="ECO:0000313" key="13">
    <source>
        <dbReference type="Proteomes" id="UP000419743"/>
    </source>
</evidence>
<evidence type="ECO:0000259" key="11">
    <source>
        <dbReference type="Pfam" id="PF02870"/>
    </source>
</evidence>
<dbReference type="CDD" id="cd06445">
    <property type="entry name" value="ATase"/>
    <property type="match status" value="1"/>
</dbReference>
<comment type="subcellular location">
    <subcellularLocation>
        <location evidence="9">Cytoplasm</location>
    </subcellularLocation>
</comment>
<keyword evidence="4 9" id="KW-0489">Methyltransferase</keyword>
<dbReference type="Pfam" id="PF01035">
    <property type="entry name" value="DNA_binding_1"/>
    <property type="match status" value="1"/>
</dbReference>
<dbReference type="GO" id="GO:0003908">
    <property type="term" value="F:methylated-DNA-[protein]-cysteine S-methyltransferase activity"/>
    <property type="evidence" value="ECO:0007669"/>
    <property type="project" value="UniProtKB-UniRule"/>
</dbReference>
<dbReference type="InterPro" id="IPR023546">
    <property type="entry name" value="MGMT"/>
</dbReference>
<keyword evidence="13" id="KW-1185">Reference proteome</keyword>
<dbReference type="InterPro" id="IPR001497">
    <property type="entry name" value="MethylDNA_cys_MeTrfase_AS"/>
</dbReference>
<gene>
    <name evidence="12" type="primary">ogt_1</name>
    <name evidence="12" type="ORF">HALOF300_00421</name>
</gene>
<dbReference type="PROSITE" id="PS00374">
    <property type="entry name" value="MGMT"/>
    <property type="match status" value="1"/>
</dbReference>
<comment type="caution">
    <text evidence="12">The sequence shown here is derived from an EMBL/GenBank/DDBJ whole genome shotgun (WGS) entry which is preliminary data.</text>
</comment>
<dbReference type="SUPFAM" id="SSF46767">
    <property type="entry name" value="Methylated DNA-protein cysteine methyltransferase, C-terminal domain"/>
    <property type="match status" value="1"/>
</dbReference>
<proteinExistence type="inferred from homology"/>
<dbReference type="InterPro" id="IPR036388">
    <property type="entry name" value="WH-like_DNA-bd_sf"/>
</dbReference>
<evidence type="ECO:0000256" key="2">
    <source>
        <dbReference type="ARBA" id="ARBA00008711"/>
    </source>
</evidence>
<dbReference type="Gene3D" id="3.30.160.70">
    <property type="entry name" value="Methylated DNA-protein cysteine methyltransferase domain"/>
    <property type="match status" value="1"/>
</dbReference>
<dbReference type="EC" id="2.1.1.63" evidence="9"/>
<keyword evidence="6 9" id="KW-0227">DNA damage</keyword>
<dbReference type="InterPro" id="IPR014048">
    <property type="entry name" value="MethylDNA_cys_MeTrfase_DNA-bd"/>
</dbReference>
<dbReference type="InterPro" id="IPR036217">
    <property type="entry name" value="MethylDNA_cys_MeTrfase_DNAb"/>
</dbReference>
<dbReference type="EMBL" id="CACRYJ010000006">
    <property type="protein sequence ID" value="VZO35195.1"/>
    <property type="molecule type" value="Genomic_DNA"/>
</dbReference>
<organism evidence="12 13">
    <name type="scientific">Occultella aeris</name>
    <dbReference type="NCBI Taxonomy" id="2761496"/>
    <lineage>
        <taxon>Bacteria</taxon>
        <taxon>Bacillati</taxon>
        <taxon>Actinomycetota</taxon>
        <taxon>Actinomycetes</taxon>
        <taxon>Micrococcales</taxon>
        <taxon>Ruaniaceae</taxon>
        <taxon>Occultella</taxon>
    </lineage>
</organism>
<dbReference type="GO" id="GO:0006307">
    <property type="term" value="P:DNA alkylation repair"/>
    <property type="evidence" value="ECO:0007669"/>
    <property type="project" value="UniProtKB-UniRule"/>
</dbReference>
<dbReference type="GO" id="GO:0005737">
    <property type="term" value="C:cytoplasm"/>
    <property type="evidence" value="ECO:0007669"/>
    <property type="project" value="UniProtKB-SubCell"/>
</dbReference>
<evidence type="ECO:0000256" key="3">
    <source>
        <dbReference type="ARBA" id="ARBA00022490"/>
    </source>
</evidence>
<evidence type="ECO:0000256" key="8">
    <source>
        <dbReference type="ARBA" id="ARBA00049348"/>
    </source>
</evidence>
<feature type="domain" description="Methylguanine DNA methyltransferase ribonuclease-like" evidence="11">
    <location>
        <begin position="55"/>
        <end position="130"/>
    </location>
</feature>
<dbReference type="GO" id="GO:0032259">
    <property type="term" value="P:methylation"/>
    <property type="evidence" value="ECO:0007669"/>
    <property type="project" value="UniProtKB-KW"/>
</dbReference>
<evidence type="ECO:0000313" key="12">
    <source>
        <dbReference type="EMBL" id="VZO35195.1"/>
    </source>
</evidence>
<sequence>MSTNATPTNTNATAMPPNDDAALLIARTTPDDDVLARLHRRLEDAAQDQGLLDVAYTEVDTPVGRLLLAATDVGLVRVAYEREGFEEVLTKLATGIGPRVLRAPARLEPAARQIEEYFAGRRISFDVALDRRLSHGFRGLVQRHLPDIAYGHTETYREVAVHVGNPGAVRAVGSACATNPLPVVVPCHRVLRADGSLGGYVGGPAAKATLLQLERAA</sequence>
<dbReference type="Pfam" id="PF02870">
    <property type="entry name" value="Methyltransf_1N"/>
    <property type="match status" value="1"/>
</dbReference>
<dbReference type="InterPro" id="IPR008332">
    <property type="entry name" value="MethylG_MeTrfase_N"/>
</dbReference>
<feature type="active site" description="Nucleophile; methyl group acceptor" evidence="9">
    <location>
        <position position="187"/>
    </location>
</feature>
<comment type="function">
    <text evidence="9">Involved in the cellular defense against the biological effects of O6-methylguanine (O6-MeG) and O4-methylthymine (O4-MeT) in DNA. Repairs the methylated nucleobase in DNA by stoichiometrically transferring the methyl group to a cysteine residue in the enzyme. This is a suicide reaction: the enzyme is irreversibly inactivated.</text>
</comment>
<dbReference type="HAMAP" id="MF_00772">
    <property type="entry name" value="OGT"/>
    <property type="match status" value="1"/>
</dbReference>
<comment type="similarity">
    <text evidence="2 9">Belongs to the MGMT family.</text>
</comment>
<comment type="catalytic activity">
    <reaction evidence="1 9">
        <text>a 4-O-methyl-thymidine in DNA + L-cysteinyl-[protein] = a thymidine in DNA + S-methyl-L-cysteinyl-[protein]</text>
        <dbReference type="Rhea" id="RHEA:53428"/>
        <dbReference type="Rhea" id="RHEA-COMP:10131"/>
        <dbReference type="Rhea" id="RHEA-COMP:10132"/>
        <dbReference type="Rhea" id="RHEA-COMP:13555"/>
        <dbReference type="Rhea" id="RHEA-COMP:13556"/>
        <dbReference type="ChEBI" id="CHEBI:29950"/>
        <dbReference type="ChEBI" id="CHEBI:82612"/>
        <dbReference type="ChEBI" id="CHEBI:137386"/>
        <dbReference type="ChEBI" id="CHEBI:137387"/>
        <dbReference type="EC" id="2.1.1.63"/>
    </reaction>
</comment>
<name>A0A7M4DE81_9MICO</name>
<dbReference type="PANTHER" id="PTHR10815:SF5">
    <property type="entry name" value="METHYLATED-DNA--PROTEIN-CYSTEINE METHYLTRANSFERASE"/>
    <property type="match status" value="1"/>
</dbReference>
<keyword evidence="3 9" id="KW-0963">Cytoplasm</keyword>
<evidence type="ECO:0000259" key="10">
    <source>
        <dbReference type="Pfam" id="PF01035"/>
    </source>
</evidence>
<evidence type="ECO:0000256" key="7">
    <source>
        <dbReference type="ARBA" id="ARBA00023204"/>
    </source>
</evidence>
<dbReference type="Gene3D" id="1.10.10.10">
    <property type="entry name" value="Winged helix-like DNA-binding domain superfamily/Winged helix DNA-binding domain"/>
    <property type="match status" value="1"/>
</dbReference>
<evidence type="ECO:0000256" key="6">
    <source>
        <dbReference type="ARBA" id="ARBA00022763"/>
    </source>
</evidence>
<dbReference type="NCBIfam" id="TIGR00589">
    <property type="entry name" value="ogt"/>
    <property type="match status" value="1"/>
</dbReference>